<gene>
    <name evidence="1" type="ORF">BROSI_A2400</name>
</gene>
<keyword evidence="2" id="KW-1185">Reference proteome</keyword>
<reference evidence="2" key="1">
    <citation type="journal article" date="2015" name="Genome Announc.">
        <title>Draft Genome Sequence of an Anaerobic Ammonium-Oxidizing Bacterium, "Candidatus Brocadia sinica".</title>
        <authorList>
            <person name="Oshiki M."/>
            <person name="Shinyako-Hata K."/>
            <person name="Satoh H."/>
            <person name="Okabe S."/>
        </authorList>
    </citation>
    <scope>NUCLEOTIDE SEQUENCE [LARGE SCALE GENOMIC DNA]</scope>
    <source>
        <strain evidence="2">JPN1</strain>
    </source>
</reference>
<sequence length="64" mass="7531">MCRLPGRKDKEIGKRVRKEVRVQLNAEIARVDEIVREKEIKLREFYLFCLFPAISNPPSSTQVE</sequence>
<proteinExistence type="predicted"/>
<evidence type="ECO:0000313" key="2">
    <source>
        <dbReference type="Proteomes" id="UP000032309"/>
    </source>
</evidence>
<organism evidence="1 2">
    <name type="scientific">Candidatus Brocadia sinica JPN1</name>
    <dbReference type="NCBI Taxonomy" id="1197129"/>
    <lineage>
        <taxon>Bacteria</taxon>
        <taxon>Pseudomonadati</taxon>
        <taxon>Planctomycetota</taxon>
        <taxon>Candidatus Brocadiia</taxon>
        <taxon>Candidatus Brocadiales</taxon>
        <taxon>Candidatus Brocadiaceae</taxon>
        <taxon>Candidatus Brocadia</taxon>
    </lineage>
</organism>
<name>A0ABQ0JYR2_9BACT</name>
<evidence type="ECO:0000313" key="1">
    <source>
        <dbReference type="EMBL" id="GAN33866.1"/>
    </source>
</evidence>
<accession>A0ABQ0JYR2</accession>
<dbReference type="Proteomes" id="UP000032309">
    <property type="component" value="Unassembled WGS sequence"/>
</dbReference>
<protein>
    <submittedName>
        <fullName evidence="1">Uncharacterized protein</fullName>
    </submittedName>
</protein>
<dbReference type="EMBL" id="BAFN01000001">
    <property type="protein sequence ID" value="GAN33866.1"/>
    <property type="molecule type" value="Genomic_DNA"/>
</dbReference>
<comment type="caution">
    <text evidence="1">The sequence shown here is derived from an EMBL/GenBank/DDBJ whole genome shotgun (WGS) entry which is preliminary data.</text>
</comment>